<evidence type="ECO:0000313" key="6">
    <source>
        <dbReference type="Proteomes" id="UP000494256"/>
    </source>
</evidence>
<feature type="signal peptide" evidence="2">
    <location>
        <begin position="1"/>
        <end position="19"/>
    </location>
</feature>
<accession>A0A8S0YXE3</accession>
<dbReference type="OrthoDB" id="7197364at2759"/>
<evidence type="ECO:0000313" key="4">
    <source>
        <dbReference type="EMBL" id="CAB3230027.1"/>
    </source>
</evidence>
<proteinExistence type="predicted"/>
<keyword evidence="2" id="KW-0732">Signal</keyword>
<dbReference type="Proteomes" id="UP000494106">
    <property type="component" value="Unassembled WGS sequence"/>
</dbReference>
<feature type="coiled-coil region" evidence="1">
    <location>
        <begin position="26"/>
        <end position="53"/>
    </location>
</feature>
<gene>
    <name evidence="3" type="ORF">APLA_LOCUS1802</name>
    <name evidence="4" type="ORF">APLA_LOCUS4088</name>
</gene>
<sequence>MAYTFLLIIFMICIDQGDGHWKEKERENLRHDIQAYKELAEKIEREIESFYDKNPEERYKEDDFSTIHYKNVANMINHQKETGKDGIKTTKDDNVFNTHLNNVTSSGSSESKNYEGNLVKVTFKNNQPVKSEIINSPWPKFEDILLAMGRKYDWKNDRWIKVKGKLKGLANIMNSKAVDKNNIEFHEKHKFSYRIVKLNKSKSRRNVVVAVSAVR</sequence>
<name>A0A8S0YXE3_ARCPL</name>
<evidence type="ECO:0000256" key="2">
    <source>
        <dbReference type="SAM" id="SignalP"/>
    </source>
</evidence>
<evidence type="ECO:0000313" key="5">
    <source>
        <dbReference type="Proteomes" id="UP000494106"/>
    </source>
</evidence>
<evidence type="ECO:0000313" key="3">
    <source>
        <dbReference type="EMBL" id="CAB3224224.1"/>
    </source>
</evidence>
<dbReference type="AlphaFoldDB" id="A0A8S0YXE3"/>
<dbReference type="Proteomes" id="UP000494256">
    <property type="component" value="Unassembled WGS sequence"/>
</dbReference>
<organism evidence="3 6">
    <name type="scientific">Arctia plantaginis</name>
    <name type="common">Wood tiger moth</name>
    <name type="synonym">Phalaena plantaginis</name>
    <dbReference type="NCBI Taxonomy" id="874455"/>
    <lineage>
        <taxon>Eukaryota</taxon>
        <taxon>Metazoa</taxon>
        <taxon>Ecdysozoa</taxon>
        <taxon>Arthropoda</taxon>
        <taxon>Hexapoda</taxon>
        <taxon>Insecta</taxon>
        <taxon>Pterygota</taxon>
        <taxon>Neoptera</taxon>
        <taxon>Endopterygota</taxon>
        <taxon>Lepidoptera</taxon>
        <taxon>Glossata</taxon>
        <taxon>Ditrysia</taxon>
        <taxon>Noctuoidea</taxon>
        <taxon>Erebidae</taxon>
        <taxon>Arctiinae</taxon>
        <taxon>Arctia</taxon>
    </lineage>
</organism>
<keyword evidence="1" id="KW-0175">Coiled coil</keyword>
<feature type="chain" id="PRO_5036272875" evidence="2">
    <location>
        <begin position="20"/>
        <end position="215"/>
    </location>
</feature>
<protein>
    <submittedName>
        <fullName evidence="3">Uncharacterized protein</fullName>
    </submittedName>
</protein>
<reference evidence="5 6" key="1">
    <citation type="submission" date="2020-04" db="EMBL/GenBank/DDBJ databases">
        <authorList>
            <person name="Wallbank WR R."/>
            <person name="Pardo Diaz C."/>
            <person name="Kozak K."/>
            <person name="Martin S."/>
            <person name="Jiggins C."/>
            <person name="Moest M."/>
            <person name="Warren A I."/>
            <person name="Byers J.R.P. K."/>
            <person name="Montejo-Kovacevich G."/>
            <person name="Yen C E."/>
        </authorList>
    </citation>
    <scope>NUCLEOTIDE SEQUENCE [LARGE SCALE GENOMIC DNA]</scope>
</reference>
<dbReference type="EMBL" id="CADEBC010000426">
    <property type="protein sequence ID" value="CAB3230027.1"/>
    <property type="molecule type" value="Genomic_DNA"/>
</dbReference>
<dbReference type="EMBL" id="CADEBD010000171">
    <property type="protein sequence ID" value="CAB3224224.1"/>
    <property type="molecule type" value="Genomic_DNA"/>
</dbReference>
<keyword evidence="5" id="KW-1185">Reference proteome</keyword>
<evidence type="ECO:0000256" key="1">
    <source>
        <dbReference type="SAM" id="Coils"/>
    </source>
</evidence>
<comment type="caution">
    <text evidence="3">The sequence shown here is derived from an EMBL/GenBank/DDBJ whole genome shotgun (WGS) entry which is preliminary data.</text>
</comment>